<dbReference type="InterPro" id="IPR008030">
    <property type="entry name" value="NmrA-like"/>
</dbReference>
<keyword evidence="5" id="KW-1185">Reference proteome</keyword>
<dbReference type="SUPFAM" id="SSF51735">
    <property type="entry name" value="NAD(P)-binding Rossmann-fold domains"/>
    <property type="match status" value="1"/>
</dbReference>
<evidence type="ECO:0000259" key="3">
    <source>
        <dbReference type="Pfam" id="PF05368"/>
    </source>
</evidence>
<name>A0A9P9AR52_9HYPO</name>
<dbReference type="Pfam" id="PF05368">
    <property type="entry name" value="NmrA"/>
    <property type="match status" value="1"/>
</dbReference>
<proteinExistence type="predicted"/>
<organism evidence="4 5">
    <name type="scientific">Thelonectria olida</name>
    <dbReference type="NCBI Taxonomy" id="1576542"/>
    <lineage>
        <taxon>Eukaryota</taxon>
        <taxon>Fungi</taxon>
        <taxon>Dikarya</taxon>
        <taxon>Ascomycota</taxon>
        <taxon>Pezizomycotina</taxon>
        <taxon>Sordariomycetes</taxon>
        <taxon>Hypocreomycetidae</taxon>
        <taxon>Hypocreales</taxon>
        <taxon>Nectriaceae</taxon>
        <taxon>Thelonectria</taxon>
    </lineage>
</organism>
<comment type="caution">
    <text evidence="4">The sequence shown here is derived from an EMBL/GenBank/DDBJ whole genome shotgun (WGS) entry which is preliminary data.</text>
</comment>
<feature type="domain" description="NmrA-like" evidence="3">
    <location>
        <begin position="4"/>
        <end position="242"/>
    </location>
</feature>
<protein>
    <recommendedName>
        <fullName evidence="3">NmrA-like domain-containing protein</fullName>
    </recommendedName>
</protein>
<accession>A0A9P9AR52</accession>
<dbReference type="Gene3D" id="3.40.50.720">
    <property type="entry name" value="NAD(P)-binding Rossmann-like Domain"/>
    <property type="match status" value="1"/>
</dbReference>
<dbReference type="GO" id="GO:0016491">
    <property type="term" value="F:oxidoreductase activity"/>
    <property type="evidence" value="ECO:0007669"/>
    <property type="project" value="UniProtKB-KW"/>
</dbReference>
<dbReference type="OrthoDB" id="9974981at2759"/>
<keyword evidence="1" id="KW-0521">NADP</keyword>
<dbReference type="InterPro" id="IPR045312">
    <property type="entry name" value="PCBER-like"/>
</dbReference>
<gene>
    <name evidence="4" type="ORF">B0T10DRAFT_575674</name>
</gene>
<dbReference type="CDD" id="cd05259">
    <property type="entry name" value="PCBER_SDR_a"/>
    <property type="match status" value="1"/>
</dbReference>
<evidence type="ECO:0000313" key="5">
    <source>
        <dbReference type="Proteomes" id="UP000777438"/>
    </source>
</evidence>
<dbReference type="PANTHER" id="PTHR47706:SF9">
    <property type="entry name" value="NMRA-LIKE DOMAIN-CONTAINING PROTEIN-RELATED"/>
    <property type="match status" value="1"/>
</dbReference>
<dbReference type="AlphaFoldDB" id="A0A9P9AR52"/>
<reference evidence="4 5" key="1">
    <citation type="journal article" date="2021" name="Nat. Commun.">
        <title>Genetic determinants of endophytism in the Arabidopsis root mycobiome.</title>
        <authorList>
            <person name="Mesny F."/>
            <person name="Miyauchi S."/>
            <person name="Thiergart T."/>
            <person name="Pickel B."/>
            <person name="Atanasova L."/>
            <person name="Karlsson M."/>
            <person name="Huettel B."/>
            <person name="Barry K.W."/>
            <person name="Haridas S."/>
            <person name="Chen C."/>
            <person name="Bauer D."/>
            <person name="Andreopoulos W."/>
            <person name="Pangilinan J."/>
            <person name="LaButti K."/>
            <person name="Riley R."/>
            <person name="Lipzen A."/>
            <person name="Clum A."/>
            <person name="Drula E."/>
            <person name="Henrissat B."/>
            <person name="Kohler A."/>
            <person name="Grigoriev I.V."/>
            <person name="Martin F.M."/>
            <person name="Hacquard S."/>
        </authorList>
    </citation>
    <scope>NUCLEOTIDE SEQUENCE [LARGE SCALE GENOMIC DNA]</scope>
    <source>
        <strain evidence="4 5">MPI-CAGE-CH-0241</strain>
    </source>
</reference>
<dbReference type="InterPro" id="IPR051609">
    <property type="entry name" value="NmrA/Isoflavone_reductase-like"/>
</dbReference>
<dbReference type="Proteomes" id="UP000777438">
    <property type="component" value="Unassembled WGS sequence"/>
</dbReference>
<dbReference type="EMBL" id="JAGPYM010000015">
    <property type="protein sequence ID" value="KAH6887114.1"/>
    <property type="molecule type" value="Genomic_DNA"/>
</dbReference>
<evidence type="ECO:0000256" key="2">
    <source>
        <dbReference type="ARBA" id="ARBA00023002"/>
    </source>
</evidence>
<dbReference type="InterPro" id="IPR036291">
    <property type="entry name" value="NAD(P)-bd_dom_sf"/>
</dbReference>
<sequence length="296" mass="31494">MAVQKVAVVGASGSLGTEVVTALLDAGFDVTAITRNESKATFPDKVTVKRADVSSVDSVKEAIAGQDAVVSTAASAAAGSQKILIDAAIAAHVPRFIPSEFGIETRKYRDTKIGGLLKAKLQNTDYLIDLASKHDWFSWTGLSNGLFFDWSIKRGSTFVDPKNHKFTTVDSGNEPFSASTLGFIGKAVVAILQKPNETANKYLAVAGITASQNDILAAIEKVTGAKFDVSRVTGAELEKIGDEKIAKGDFSAFLPYLEQFLFADGAKHALTPETSDNELLGLKPEPLEETIRKALA</sequence>
<dbReference type="Gene3D" id="3.90.25.10">
    <property type="entry name" value="UDP-galactose 4-epimerase, domain 1"/>
    <property type="match status" value="1"/>
</dbReference>
<evidence type="ECO:0000313" key="4">
    <source>
        <dbReference type="EMBL" id="KAH6887114.1"/>
    </source>
</evidence>
<evidence type="ECO:0000256" key="1">
    <source>
        <dbReference type="ARBA" id="ARBA00022857"/>
    </source>
</evidence>
<keyword evidence="2" id="KW-0560">Oxidoreductase</keyword>
<dbReference type="PANTHER" id="PTHR47706">
    <property type="entry name" value="NMRA-LIKE FAMILY PROTEIN"/>
    <property type="match status" value="1"/>
</dbReference>